<sequence>AWITTGLIAGTVAGPPAPRPEPGAAPARWTALAAVAAALAWAIAEIAGSWWAGEARERMRPAPALAAVAAAKAEACAPWEDGYARMRAEALERAAQQAPDRAAALAEAERAARRAIALAPARALDHERLASVLAGSVAPGDSVAGRAALAELARAVTLAPSDGLAWIALARLELYVGRPAAACAAAERAVALYPDRAEPRAILADARRALGGAGAMR</sequence>
<name>A0A9D6L8B6_UNCEI</name>
<accession>A0A9D6L8B6</accession>
<dbReference type="InterPro" id="IPR011990">
    <property type="entry name" value="TPR-like_helical_dom_sf"/>
</dbReference>
<evidence type="ECO:0008006" key="4">
    <source>
        <dbReference type="Google" id="ProtNLM"/>
    </source>
</evidence>
<reference evidence="2" key="1">
    <citation type="submission" date="2020-07" db="EMBL/GenBank/DDBJ databases">
        <title>Huge and variable diversity of episymbiotic CPR bacteria and DPANN archaea in groundwater ecosystems.</title>
        <authorList>
            <person name="He C.Y."/>
            <person name="Keren R."/>
            <person name="Whittaker M."/>
            <person name="Farag I.F."/>
            <person name="Doudna J."/>
            <person name="Cate J.H.D."/>
            <person name="Banfield J.F."/>
        </authorList>
    </citation>
    <scope>NUCLEOTIDE SEQUENCE</scope>
    <source>
        <strain evidence="2">NC_groundwater_928_Pr1_S-0.2um_72_17</strain>
    </source>
</reference>
<dbReference type="SUPFAM" id="SSF48452">
    <property type="entry name" value="TPR-like"/>
    <property type="match status" value="1"/>
</dbReference>
<organism evidence="2 3">
    <name type="scientific">Eiseniibacteriota bacterium</name>
    <dbReference type="NCBI Taxonomy" id="2212470"/>
    <lineage>
        <taxon>Bacteria</taxon>
        <taxon>Candidatus Eiseniibacteriota</taxon>
    </lineage>
</organism>
<dbReference type="AlphaFoldDB" id="A0A9D6L8B6"/>
<evidence type="ECO:0000313" key="3">
    <source>
        <dbReference type="Proteomes" id="UP000807850"/>
    </source>
</evidence>
<evidence type="ECO:0000313" key="2">
    <source>
        <dbReference type="EMBL" id="MBI3538780.1"/>
    </source>
</evidence>
<dbReference type="Gene3D" id="1.25.40.10">
    <property type="entry name" value="Tetratricopeptide repeat domain"/>
    <property type="match status" value="1"/>
</dbReference>
<proteinExistence type="predicted"/>
<keyword evidence="1" id="KW-0472">Membrane</keyword>
<dbReference type="Proteomes" id="UP000807850">
    <property type="component" value="Unassembled WGS sequence"/>
</dbReference>
<keyword evidence="1" id="KW-1133">Transmembrane helix</keyword>
<evidence type="ECO:0000256" key="1">
    <source>
        <dbReference type="SAM" id="Phobius"/>
    </source>
</evidence>
<keyword evidence="1" id="KW-0812">Transmembrane</keyword>
<comment type="caution">
    <text evidence="2">The sequence shown here is derived from an EMBL/GenBank/DDBJ whole genome shotgun (WGS) entry which is preliminary data.</text>
</comment>
<feature type="non-terminal residue" evidence="2">
    <location>
        <position position="1"/>
    </location>
</feature>
<protein>
    <recommendedName>
        <fullName evidence="4">Tetratricopeptide repeat protein</fullName>
    </recommendedName>
</protein>
<feature type="transmembrane region" description="Helical" evidence="1">
    <location>
        <begin position="29"/>
        <end position="52"/>
    </location>
</feature>
<gene>
    <name evidence="2" type="ORF">HY076_00705</name>
</gene>
<dbReference type="EMBL" id="JACQAY010000028">
    <property type="protein sequence ID" value="MBI3538780.1"/>
    <property type="molecule type" value="Genomic_DNA"/>
</dbReference>